<evidence type="ECO:0000256" key="1">
    <source>
        <dbReference type="SAM" id="Phobius"/>
    </source>
</evidence>
<keyword evidence="1" id="KW-0472">Membrane</keyword>
<feature type="transmembrane region" description="Helical" evidence="1">
    <location>
        <begin position="45"/>
        <end position="69"/>
    </location>
</feature>
<reference evidence="2" key="1">
    <citation type="journal article" date="2021" name="Proc. Natl. Acad. Sci. U.S.A.">
        <title>A Catalog of Tens of Thousands of Viruses from Human Metagenomes Reveals Hidden Associations with Chronic Diseases.</title>
        <authorList>
            <person name="Tisza M.J."/>
            <person name="Buck C.B."/>
        </authorList>
    </citation>
    <scope>NUCLEOTIDE SEQUENCE</scope>
    <source>
        <strain evidence="2">CtkTE1</strain>
    </source>
</reference>
<organism evidence="2">
    <name type="scientific">Siphoviridae sp. ctkTE1</name>
    <dbReference type="NCBI Taxonomy" id="2826444"/>
    <lineage>
        <taxon>Viruses</taxon>
        <taxon>Duplodnaviria</taxon>
        <taxon>Heunggongvirae</taxon>
        <taxon>Uroviricota</taxon>
        <taxon>Caudoviricetes</taxon>
    </lineage>
</organism>
<accession>A0A8S5N9I0</accession>
<dbReference type="EMBL" id="BK015103">
    <property type="protein sequence ID" value="DAD91108.1"/>
    <property type="molecule type" value="Genomic_DNA"/>
</dbReference>
<evidence type="ECO:0000313" key="2">
    <source>
        <dbReference type="EMBL" id="DAD91108.1"/>
    </source>
</evidence>
<sequence length="79" mass="9170">MSDFIKGIGAVTLMLSTVAFVFLTFCWLIEWYFTWIFSIFPIKLYLTPIFLLAHSFIFGVLVFLLGSLIELIGKRKSKR</sequence>
<keyword evidence="1" id="KW-0812">Transmembrane</keyword>
<protein>
    <submittedName>
        <fullName evidence="2">Uncharacterized protein</fullName>
    </submittedName>
</protein>
<feature type="transmembrane region" description="Helical" evidence="1">
    <location>
        <begin position="12"/>
        <end position="33"/>
    </location>
</feature>
<keyword evidence="1" id="KW-1133">Transmembrane helix</keyword>
<name>A0A8S5N9I0_9CAUD</name>
<proteinExistence type="predicted"/>